<dbReference type="GO" id="GO:0032259">
    <property type="term" value="P:methylation"/>
    <property type="evidence" value="ECO:0007669"/>
    <property type="project" value="UniProtKB-KW"/>
</dbReference>
<dbReference type="PANTHER" id="PTHR43591">
    <property type="entry name" value="METHYLTRANSFERASE"/>
    <property type="match status" value="1"/>
</dbReference>
<protein>
    <submittedName>
        <fullName evidence="2">SAM-dependent methyltransferase</fullName>
    </submittedName>
</protein>
<evidence type="ECO:0000313" key="3">
    <source>
        <dbReference type="Proteomes" id="UP000319894"/>
    </source>
</evidence>
<comment type="caution">
    <text evidence="2">The sequence shown here is derived from an EMBL/GenBank/DDBJ whole genome shotgun (WGS) entry which is preliminary data.</text>
</comment>
<dbReference type="Pfam" id="PF08241">
    <property type="entry name" value="Methyltransf_11"/>
    <property type="match status" value="1"/>
</dbReference>
<name>A0A554NBH2_9EURY</name>
<dbReference type="Gene3D" id="3.40.50.150">
    <property type="entry name" value="Vaccinia Virus protein VP39"/>
    <property type="match status" value="1"/>
</dbReference>
<dbReference type="PANTHER" id="PTHR43591:SF24">
    <property type="entry name" value="2-METHOXY-6-POLYPRENYL-1,4-BENZOQUINOL METHYLASE, MITOCHONDRIAL"/>
    <property type="match status" value="1"/>
</dbReference>
<dbReference type="InParanoid" id="A0A554NBH2"/>
<accession>A0A554NBH2</accession>
<keyword evidence="2" id="KW-0808">Transferase</keyword>
<organism evidence="2 3">
    <name type="scientific">Haloglomus irregulare</name>
    <dbReference type="NCBI Taxonomy" id="2234134"/>
    <lineage>
        <taxon>Archaea</taxon>
        <taxon>Methanobacteriati</taxon>
        <taxon>Methanobacteriota</taxon>
        <taxon>Stenosarchaea group</taxon>
        <taxon>Halobacteria</taxon>
        <taxon>Halobacteriales</taxon>
        <taxon>Natronomonadaceae</taxon>
        <taxon>Haloglomus</taxon>
    </lineage>
</organism>
<dbReference type="AlphaFoldDB" id="A0A554NBH2"/>
<proteinExistence type="predicted"/>
<sequence length="264" mass="28415">MRRFGADYLRETRRGMWADSRDALADLRLSEAGSVLDVGCGTGELTAVLREECAGRVVGLDRDPGLLAHVAGPVLRGDARALPLPDDAVDVVVCQALLVNLPDPDAVVAEFARVARERVAVIEPDNAAVTVDSTVDAEAALARRARQRYLDGAATDVALGAGAREAFAAAGLTDISVRRYDHERVVAPPYAAREVEAATRKASGADLRERRDTMSGSEEELDALRESWRAMGRDVLRQVRAGTYKRRETVPFHVVVGGADTDRG</sequence>
<dbReference type="CDD" id="cd02440">
    <property type="entry name" value="AdoMet_MTases"/>
    <property type="match status" value="1"/>
</dbReference>
<dbReference type="InterPro" id="IPR029063">
    <property type="entry name" value="SAM-dependent_MTases_sf"/>
</dbReference>
<dbReference type="OrthoDB" id="142890at2157"/>
<dbReference type="SUPFAM" id="SSF53335">
    <property type="entry name" value="S-adenosyl-L-methionine-dependent methyltransferases"/>
    <property type="match status" value="1"/>
</dbReference>
<dbReference type="InterPro" id="IPR013216">
    <property type="entry name" value="Methyltransf_11"/>
</dbReference>
<gene>
    <name evidence="2" type="ORF">DP107_07010</name>
</gene>
<dbReference type="RefSeq" id="WP_144261439.1">
    <property type="nucleotide sequence ID" value="NZ_QMDX01000003.1"/>
</dbReference>
<reference evidence="2 3" key="1">
    <citation type="submission" date="2018-06" db="EMBL/GenBank/DDBJ databases">
        <title>Natronomonas sp. F16-60 a new haloarchaeon isolated from a solar saltern of Isla Cristina, Huelva, Spain.</title>
        <authorList>
            <person name="Duran-Viseras A."/>
            <person name="Sanchez-Porro C."/>
            <person name="Ventosa A."/>
        </authorList>
    </citation>
    <scope>NUCLEOTIDE SEQUENCE [LARGE SCALE GENOMIC DNA]</scope>
    <source>
        <strain evidence="2 3">F16-60</strain>
    </source>
</reference>
<dbReference type="Proteomes" id="UP000319894">
    <property type="component" value="Unassembled WGS sequence"/>
</dbReference>
<keyword evidence="2" id="KW-0489">Methyltransferase</keyword>
<feature type="domain" description="Methyltransferase type 11" evidence="1">
    <location>
        <begin position="36"/>
        <end position="117"/>
    </location>
</feature>
<dbReference type="GO" id="GO:0008757">
    <property type="term" value="F:S-adenosylmethionine-dependent methyltransferase activity"/>
    <property type="evidence" value="ECO:0007669"/>
    <property type="project" value="InterPro"/>
</dbReference>
<evidence type="ECO:0000313" key="2">
    <source>
        <dbReference type="EMBL" id="TSD14719.1"/>
    </source>
</evidence>
<evidence type="ECO:0000259" key="1">
    <source>
        <dbReference type="Pfam" id="PF08241"/>
    </source>
</evidence>
<dbReference type="EMBL" id="QMDX01000003">
    <property type="protein sequence ID" value="TSD14719.1"/>
    <property type="molecule type" value="Genomic_DNA"/>
</dbReference>
<keyword evidence="3" id="KW-1185">Reference proteome</keyword>